<dbReference type="InterPro" id="IPR002347">
    <property type="entry name" value="SDR_fam"/>
</dbReference>
<accession>A0A642V9W5</accession>
<reference evidence="3" key="1">
    <citation type="journal article" date="2019" name="G3 (Bethesda)">
        <title>Genome Assemblies of Two Rare Opportunistic Yeast Pathogens: Diutina rugosa (syn. Candida rugosa) and Trichomonascus ciferrii (syn. Candida ciferrii).</title>
        <authorList>
            <person name="Mixao V."/>
            <person name="Saus E."/>
            <person name="Hansen A.P."/>
            <person name="Lass-Florl C."/>
            <person name="Gabaldon T."/>
        </authorList>
    </citation>
    <scope>NUCLEOTIDE SEQUENCE</scope>
    <source>
        <strain evidence="3">CBS 4856</strain>
    </source>
</reference>
<name>A0A642V9W5_9ASCO</name>
<dbReference type="GO" id="GO:0016491">
    <property type="term" value="F:oxidoreductase activity"/>
    <property type="evidence" value="ECO:0007669"/>
    <property type="project" value="UniProtKB-KW"/>
</dbReference>
<dbReference type="PANTHER" id="PTHR43639:SF5">
    <property type="entry name" value="OXIDOREDUCTASE, SHORT-CHAIN DEHYDROGENASE_REDUCTASE FAMILY (AFU_ORTHOLOGUE AFUA_6G09140)"/>
    <property type="match status" value="1"/>
</dbReference>
<sequence length="252" mass="27191">MTGRLEGKVAIITGGASGFGLGIVEKFLQEGAKVLIMDLSKENGDKVISQLATENAKFIQSDVSKSEDWKKALKTVLDLWGKVDTVVNNAGTCYPNKPSLTVTEQDFDKIFNVNVKGVYHSFDVVLPQMLEQKTGGSFIQISSTAALRPRPGLTWYNATKGAVSIASKSMAVEYGPQQVRFNCICPVAGETPLLATFLGEDTPERREAFKKTVPIGRFSKPSDIANSTAFLASDEAEFVTGVDLEVDGGRCV</sequence>
<proteinExistence type="predicted"/>
<dbReference type="NCBIfam" id="NF005559">
    <property type="entry name" value="PRK07231.1"/>
    <property type="match status" value="1"/>
</dbReference>
<dbReference type="SUPFAM" id="SSF51735">
    <property type="entry name" value="NAD(P)-binding Rossmann-fold domains"/>
    <property type="match status" value="1"/>
</dbReference>
<evidence type="ECO:0000313" key="4">
    <source>
        <dbReference type="Proteomes" id="UP000761534"/>
    </source>
</evidence>
<dbReference type="AlphaFoldDB" id="A0A642V9W5"/>
<dbReference type="FunFam" id="3.40.50.720:FF:000084">
    <property type="entry name" value="Short-chain dehydrogenase reductase"/>
    <property type="match status" value="1"/>
</dbReference>
<keyword evidence="1" id="KW-0521">NADP</keyword>
<evidence type="ECO:0000313" key="3">
    <source>
        <dbReference type="EMBL" id="KAA8916628.1"/>
    </source>
</evidence>
<dbReference type="PRINTS" id="PR00080">
    <property type="entry name" value="SDRFAMILY"/>
</dbReference>
<dbReference type="VEuPathDB" id="FungiDB:TRICI_001254"/>
<dbReference type="Pfam" id="PF13561">
    <property type="entry name" value="adh_short_C2"/>
    <property type="match status" value="1"/>
</dbReference>
<gene>
    <name evidence="3" type="ORF">TRICI_001254</name>
</gene>
<dbReference type="InterPro" id="IPR036291">
    <property type="entry name" value="NAD(P)-bd_dom_sf"/>
</dbReference>
<organism evidence="3 4">
    <name type="scientific">Trichomonascus ciferrii</name>
    <dbReference type="NCBI Taxonomy" id="44093"/>
    <lineage>
        <taxon>Eukaryota</taxon>
        <taxon>Fungi</taxon>
        <taxon>Dikarya</taxon>
        <taxon>Ascomycota</taxon>
        <taxon>Saccharomycotina</taxon>
        <taxon>Dipodascomycetes</taxon>
        <taxon>Dipodascales</taxon>
        <taxon>Trichomonascaceae</taxon>
        <taxon>Trichomonascus</taxon>
        <taxon>Trichomonascus ciferrii complex</taxon>
    </lineage>
</organism>
<evidence type="ECO:0000256" key="2">
    <source>
        <dbReference type="ARBA" id="ARBA00023002"/>
    </source>
</evidence>
<dbReference type="Gene3D" id="3.40.50.720">
    <property type="entry name" value="NAD(P)-binding Rossmann-like Domain"/>
    <property type="match status" value="1"/>
</dbReference>
<protein>
    <submittedName>
        <fullName evidence="3">Uncharacterized protein</fullName>
    </submittedName>
</protein>
<keyword evidence="4" id="KW-1185">Reference proteome</keyword>
<dbReference type="Proteomes" id="UP000761534">
    <property type="component" value="Unassembled WGS sequence"/>
</dbReference>
<dbReference type="OrthoDB" id="47007at2759"/>
<dbReference type="EMBL" id="SWFS01000093">
    <property type="protein sequence ID" value="KAA8916628.1"/>
    <property type="molecule type" value="Genomic_DNA"/>
</dbReference>
<comment type="caution">
    <text evidence="3">The sequence shown here is derived from an EMBL/GenBank/DDBJ whole genome shotgun (WGS) entry which is preliminary data.</text>
</comment>
<dbReference type="PANTHER" id="PTHR43639">
    <property type="entry name" value="OXIDOREDUCTASE, SHORT-CHAIN DEHYDROGENASE/REDUCTASE FAMILY (AFU_ORTHOLOGUE AFUA_5G02870)"/>
    <property type="match status" value="1"/>
</dbReference>
<evidence type="ECO:0000256" key="1">
    <source>
        <dbReference type="ARBA" id="ARBA00022857"/>
    </source>
</evidence>
<dbReference type="PRINTS" id="PR00081">
    <property type="entry name" value="GDHRDH"/>
</dbReference>
<keyword evidence="2" id="KW-0560">Oxidoreductase</keyword>